<protein>
    <recommendedName>
        <fullName evidence="4">DUF1311 domain-containing protein</fullName>
    </recommendedName>
</protein>
<dbReference type="Proteomes" id="UP000291892">
    <property type="component" value="Unassembled WGS sequence"/>
</dbReference>
<proteinExistence type="predicted"/>
<accession>A0AAE8QCL3</accession>
<evidence type="ECO:0000256" key="1">
    <source>
        <dbReference type="SAM" id="SignalP"/>
    </source>
</evidence>
<sequence length="267" mass="28755">MMTMATAFFSPNRCAFGLLLNVLALVLASLVFAAASLAPPASAASFDCRKASSADEHAICSNDDLSGLDDAMAAGFREARRQAPAVVKPLSRSLLAERRACGADIDCLKLTMTKAVGAYKSIILGEPVDGDRKDKVYYGTRAGMQVSVVSRSGIDTPRAVIQIEHRREDAVAFCRDYVLKVTDQCIQDELAVDLQNKFTGDCKTGRFTTITGQTYVFFGRNTATDAGIGNDFVVIDPDTNEPLDGSMASGYPVAIDQFKELCPTRVR</sequence>
<name>A0AAE8QCL3_9HYPH</name>
<dbReference type="RefSeq" id="WP_130822608.1">
    <property type="nucleotide sequence ID" value="NZ_SIKX01000001.1"/>
</dbReference>
<dbReference type="PANTHER" id="PTHR37549:SF1">
    <property type="entry name" value="LIPOPROTEIN LPRI"/>
    <property type="match status" value="1"/>
</dbReference>
<evidence type="ECO:0008006" key="4">
    <source>
        <dbReference type="Google" id="ProtNLM"/>
    </source>
</evidence>
<comment type="caution">
    <text evidence="2">The sequence shown here is derived from an EMBL/GenBank/DDBJ whole genome shotgun (WGS) entry which is preliminary data.</text>
</comment>
<dbReference type="EMBL" id="SIKX01000001">
    <property type="protein sequence ID" value="TBF18890.1"/>
    <property type="molecule type" value="Genomic_DNA"/>
</dbReference>
<dbReference type="PANTHER" id="PTHR37549">
    <property type="entry name" value="LIPOPROTEIN LPRI"/>
    <property type="match status" value="1"/>
</dbReference>
<dbReference type="InterPro" id="IPR052755">
    <property type="entry name" value="Lysozyme_Inhibitor_LprI"/>
</dbReference>
<evidence type="ECO:0000313" key="3">
    <source>
        <dbReference type="Proteomes" id="UP000291892"/>
    </source>
</evidence>
<dbReference type="GO" id="GO:0005576">
    <property type="term" value="C:extracellular region"/>
    <property type="evidence" value="ECO:0007669"/>
    <property type="project" value="TreeGrafter"/>
</dbReference>
<feature type="chain" id="PRO_5042235137" description="DUF1311 domain-containing protein" evidence="1">
    <location>
        <begin position="44"/>
        <end position="267"/>
    </location>
</feature>
<organism evidence="2 3">
    <name type="scientific">Rhizobium ruizarguesonis</name>
    <dbReference type="NCBI Taxonomy" id="2081791"/>
    <lineage>
        <taxon>Bacteria</taxon>
        <taxon>Pseudomonadati</taxon>
        <taxon>Pseudomonadota</taxon>
        <taxon>Alphaproteobacteria</taxon>
        <taxon>Hyphomicrobiales</taxon>
        <taxon>Rhizobiaceae</taxon>
        <taxon>Rhizobium/Agrobacterium group</taxon>
        <taxon>Rhizobium</taxon>
    </lineage>
</organism>
<keyword evidence="1" id="KW-0732">Signal</keyword>
<evidence type="ECO:0000313" key="2">
    <source>
        <dbReference type="EMBL" id="TBF18890.1"/>
    </source>
</evidence>
<reference evidence="2 3" key="1">
    <citation type="submission" date="2019-02" db="EMBL/GenBank/DDBJ databases">
        <title>The genomic architecture of introgression among sibling species of bacteria.</title>
        <authorList>
            <person name="Cavassim M.I.A."/>
            <person name="Moeskjaer S."/>
            <person name="Moslemi C."/>
            <person name="Fields B."/>
            <person name="Bachmann A."/>
            <person name="Vilhjalmsson B."/>
            <person name="Schierup M.H."/>
            <person name="Young J.P.W."/>
            <person name="Andersen S.U."/>
        </authorList>
    </citation>
    <scope>NUCLEOTIDE SEQUENCE [LARGE SCALE GENOMIC DNA]</scope>
    <source>
        <strain evidence="2 3">SM42</strain>
    </source>
</reference>
<feature type="signal peptide" evidence="1">
    <location>
        <begin position="1"/>
        <end position="43"/>
    </location>
</feature>
<dbReference type="AlphaFoldDB" id="A0AAE8QCL3"/>
<gene>
    <name evidence="2" type="ORF">ELG94_11485</name>
</gene>